<dbReference type="GO" id="GO:1901135">
    <property type="term" value="P:carbohydrate derivative metabolic process"/>
    <property type="evidence" value="ECO:0007669"/>
    <property type="project" value="InterPro"/>
</dbReference>
<dbReference type="SUPFAM" id="SSF53697">
    <property type="entry name" value="SIS domain"/>
    <property type="match status" value="1"/>
</dbReference>
<dbReference type="AlphaFoldDB" id="A0A238VD40"/>
<keyword evidence="1" id="KW-0413">Isomerase</keyword>
<reference evidence="1 2" key="1">
    <citation type="submission" date="2017-06" db="EMBL/GenBank/DDBJ databases">
        <authorList>
            <person name="Kim H.J."/>
            <person name="Triplett B.A."/>
        </authorList>
    </citation>
    <scope>NUCLEOTIDE SEQUENCE [LARGE SCALE GENOMIC DNA]</scope>
    <source>
        <strain evidence="1 2">DSM 45207</strain>
    </source>
</reference>
<gene>
    <name evidence="1" type="ORF">SAMN06265360_10250</name>
</gene>
<proteinExistence type="predicted"/>
<sequence>MDRTSRVPMVLDDSLLDDPARLADVDSGGALRAAAMAGAQVRSASERADELAAKLERHEPRALVLITRSAVGDAVARMLAALLGPGTQLPVVFADVVPSWAGPLDAVYAHTDDPGDQELAESLDRACRYGARVVLSAPDEGPVAASVAGRGVHIAPRREVAARRDFAHALTCGLQVLAALGLAEVDFEMLADELDAEAARDHLGHESFVNPAKSLALRLAERTPLLWGLDPVATSVAGYAAFALATDAAVVSDVAEYRRAVSRTALHRSAVALSNDNDIFADPYEGDDGAGMRVMLLAVRTGAQADATRRAAEHVLTSADVLDANEEIGADEPTRAVALALRFELAALYLGLATGTVGGTGLFAPA</sequence>
<organism evidence="1 2">
    <name type="scientific">Haloechinothrix alba</name>
    <dbReference type="NCBI Taxonomy" id="664784"/>
    <lineage>
        <taxon>Bacteria</taxon>
        <taxon>Bacillati</taxon>
        <taxon>Actinomycetota</taxon>
        <taxon>Actinomycetes</taxon>
        <taxon>Pseudonocardiales</taxon>
        <taxon>Pseudonocardiaceae</taxon>
        <taxon>Haloechinothrix</taxon>
    </lineage>
</organism>
<evidence type="ECO:0000313" key="1">
    <source>
        <dbReference type="EMBL" id="SNR31957.1"/>
    </source>
</evidence>
<dbReference type="GO" id="GO:0097367">
    <property type="term" value="F:carbohydrate derivative binding"/>
    <property type="evidence" value="ECO:0007669"/>
    <property type="project" value="InterPro"/>
</dbReference>
<dbReference type="EMBL" id="FZNW01000002">
    <property type="protein sequence ID" value="SNR31957.1"/>
    <property type="molecule type" value="Genomic_DNA"/>
</dbReference>
<keyword evidence="2" id="KW-1185">Reference proteome</keyword>
<evidence type="ECO:0000313" key="2">
    <source>
        <dbReference type="Proteomes" id="UP000198348"/>
    </source>
</evidence>
<protein>
    <submittedName>
        <fullName evidence="1">Phospho-glucose isomerase C-terminal SIS domain-containing protein</fullName>
    </submittedName>
</protein>
<dbReference type="RefSeq" id="WP_245818497.1">
    <property type="nucleotide sequence ID" value="NZ_FZNW01000002.1"/>
</dbReference>
<accession>A0A238VD40</accession>
<dbReference type="GO" id="GO:0016853">
    <property type="term" value="F:isomerase activity"/>
    <property type="evidence" value="ECO:0007669"/>
    <property type="project" value="UniProtKB-KW"/>
</dbReference>
<dbReference type="InterPro" id="IPR046348">
    <property type="entry name" value="SIS_dom_sf"/>
</dbReference>
<dbReference type="Proteomes" id="UP000198348">
    <property type="component" value="Unassembled WGS sequence"/>
</dbReference>
<name>A0A238VD40_9PSEU</name>